<sequence length="271" mass="28813">MSNIAISARDLTVRRGAATIVDNMSLDIPAGAVVGLVGRNGAGKSTLLRCLAGTVAPDRGEARLLDEPSLRLSDAARARVGCVEQAPDLCHWMGVAEHLAVVGEAYPQWTQRRCVELAAQFNLNLGASVGKLSGGQRQSLALVLAMAHDPEVLLLDEPVSSLDPVARREFMRALFDAPRGRTVVISSHILGDLERVVSHVAFVRAGRLQLFDTWDAILEHVRLAPDAAGVPAGAIIGAHETGCVYDTRLAPGHSGIGRAPTLDELFSELNK</sequence>
<dbReference type="InterPro" id="IPR003593">
    <property type="entry name" value="AAA+_ATPase"/>
</dbReference>
<dbReference type="Proteomes" id="UP000199391">
    <property type="component" value="Unassembled WGS sequence"/>
</dbReference>
<dbReference type="PANTHER" id="PTHR43158">
    <property type="entry name" value="SKFA PEPTIDE EXPORT ATP-BINDING PROTEIN SKFE"/>
    <property type="match status" value="1"/>
</dbReference>
<feature type="domain" description="ABC transporter" evidence="4">
    <location>
        <begin position="6"/>
        <end position="230"/>
    </location>
</feature>
<dbReference type="EMBL" id="FPBO01000002">
    <property type="protein sequence ID" value="SFU36860.1"/>
    <property type="molecule type" value="Genomic_DNA"/>
</dbReference>
<protein>
    <submittedName>
        <fullName evidence="5">ABC-2 type transport system ATP-binding protein</fullName>
    </submittedName>
</protein>
<dbReference type="PANTHER" id="PTHR43158:SF2">
    <property type="entry name" value="SKFA PEPTIDE EXPORT ATP-BINDING PROTEIN SKFE"/>
    <property type="match status" value="1"/>
</dbReference>
<keyword evidence="1" id="KW-0472">Membrane</keyword>
<proteinExistence type="predicted"/>
<dbReference type="GO" id="GO:0016887">
    <property type="term" value="F:ATP hydrolysis activity"/>
    <property type="evidence" value="ECO:0007669"/>
    <property type="project" value="InterPro"/>
</dbReference>
<reference evidence="6" key="1">
    <citation type="submission" date="2016-10" db="EMBL/GenBank/DDBJ databases">
        <authorList>
            <person name="Varghese N."/>
            <person name="Submissions S."/>
        </authorList>
    </citation>
    <scope>NUCLEOTIDE SEQUENCE [LARGE SCALE GENOMIC DNA]</scope>
    <source>
        <strain evidence="6">CGMCC 1.11014</strain>
    </source>
</reference>
<organism evidence="5 6">
    <name type="scientific">Pseudoduganella namucuonensis</name>
    <dbReference type="NCBI Taxonomy" id="1035707"/>
    <lineage>
        <taxon>Bacteria</taxon>
        <taxon>Pseudomonadati</taxon>
        <taxon>Pseudomonadota</taxon>
        <taxon>Betaproteobacteria</taxon>
        <taxon>Burkholderiales</taxon>
        <taxon>Oxalobacteraceae</taxon>
        <taxon>Telluria group</taxon>
        <taxon>Pseudoduganella</taxon>
    </lineage>
</organism>
<evidence type="ECO:0000259" key="4">
    <source>
        <dbReference type="PROSITE" id="PS50893"/>
    </source>
</evidence>
<dbReference type="InterPro" id="IPR003439">
    <property type="entry name" value="ABC_transporter-like_ATP-bd"/>
</dbReference>
<evidence type="ECO:0000256" key="2">
    <source>
        <dbReference type="ARBA" id="ARBA00022741"/>
    </source>
</evidence>
<dbReference type="RefSeq" id="WP_093553258.1">
    <property type="nucleotide sequence ID" value="NZ_FPBO01000002.1"/>
</dbReference>
<dbReference type="STRING" id="1035707.SAMN05216552_1002119"/>
<keyword evidence="1" id="KW-1003">Cell membrane</keyword>
<dbReference type="InterPro" id="IPR027417">
    <property type="entry name" value="P-loop_NTPase"/>
</dbReference>
<dbReference type="GO" id="GO:0005524">
    <property type="term" value="F:ATP binding"/>
    <property type="evidence" value="ECO:0007669"/>
    <property type="project" value="UniProtKB-KW"/>
</dbReference>
<dbReference type="CDD" id="cd03230">
    <property type="entry name" value="ABC_DR_subfamily_A"/>
    <property type="match status" value="1"/>
</dbReference>
<dbReference type="SUPFAM" id="SSF52540">
    <property type="entry name" value="P-loop containing nucleoside triphosphate hydrolases"/>
    <property type="match status" value="1"/>
</dbReference>
<dbReference type="OrthoDB" id="9804819at2"/>
<dbReference type="PROSITE" id="PS50893">
    <property type="entry name" value="ABC_TRANSPORTER_2"/>
    <property type="match status" value="1"/>
</dbReference>
<dbReference type="Gene3D" id="3.40.50.300">
    <property type="entry name" value="P-loop containing nucleotide triphosphate hydrolases"/>
    <property type="match status" value="1"/>
</dbReference>
<evidence type="ECO:0000313" key="6">
    <source>
        <dbReference type="Proteomes" id="UP000199391"/>
    </source>
</evidence>
<keyword evidence="3 5" id="KW-0067">ATP-binding</keyword>
<gene>
    <name evidence="5" type="ORF">SAMN05216552_1002119</name>
</gene>
<evidence type="ECO:0000256" key="1">
    <source>
        <dbReference type="ARBA" id="ARBA00022475"/>
    </source>
</evidence>
<keyword evidence="2" id="KW-0547">Nucleotide-binding</keyword>
<name>A0A1I7FL20_9BURK</name>
<evidence type="ECO:0000256" key="3">
    <source>
        <dbReference type="ARBA" id="ARBA00022840"/>
    </source>
</evidence>
<keyword evidence="6" id="KW-1185">Reference proteome</keyword>
<dbReference type="Pfam" id="PF00005">
    <property type="entry name" value="ABC_tran"/>
    <property type="match status" value="1"/>
</dbReference>
<evidence type="ECO:0000313" key="5">
    <source>
        <dbReference type="EMBL" id="SFU36860.1"/>
    </source>
</evidence>
<dbReference type="AlphaFoldDB" id="A0A1I7FL20"/>
<dbReference type="SMART" id="SM00382">
    <property type="entry name" value="AAA"/>
    <property type="match status" value="1"/>
</dbReference>
<accession>A0A1I7FL20</accession>